<accession>A0A9Y4NRI6</accession>
<keyword evidence="1" id="KW-0175">Coiled coil</keyword>
<evidence type="ECO:0000256" key="2">
    <source>
        <dbReference type="SAM" id="MobiDB-lite"/>
    </source>
</evidence>
<protein>
    <submittedName>
        <fullName evidence="4">Flocculation protein FLO11-like</fullName>
    </submittedName>
</protein>
<evidence type="ECO:0000313" key="4">
    <source>
        <dbReference type="RefSeq" id="XP_008302115.1"/>
    </source>
</evidence>
<reference evidence="4" key="1">
    <citation type="submission" date="2025-08" db="UniProtKB">
        <authorList>
            <consortium name="RefSeq"/>
        </authorList>
    </citation>
    <scope>IDENTIFICATION</scope>
</reference>
<name>A0A9Y4NRI6_9TELE</name>
<dbReference type="RefSeq" id="XP_008302115.1">
    <property type="nucleotide sequence ID" value="XM_008303893.1"/>
</dbReference>
<evidence type="ECO:0000256" key="1">
    <source>
        <dbReference type="SAM" id="Coils"/>
    </source>
</evidence>
<organism evidence="3 4">
    <name type="scientific">Stegastes partitus</name>
    <name type="common">bicolor damselfish</name>
    <dbReference type="NCBI Taxonomy" id="144197"/>
    <lineage>
        <taxon>Eukaryota</taxon>
        <taxon>Metazoa</taxon>
        <taxon>Chordata</taxon>
        <taxon>Craniata</taxon>
        <taxon>Vertebrata</taxon>
        <taxon>Euteleostomi</taxon>
        <taxon>Actinopterygii</taxon>
        <taxon>Neopterygii</taxon>
        <taxon>Teleostei</taxon>
        <taxon>Neoteleostei</taxon>
        <taxon>Acanthomorphata</taxon>
        <taxon>Ovalentaria</taxon>
        <taxon>Pomacentridae</taxon>
        <taxon>Stegastes</taxon>
    </lineage>
</organism>
<sequence length="1038" mass="109966">MPIFVCVEATEESPIMANETTAQASYIQENPEADENICPGVTSAAGASKLKVQVEDVTGCSSTQPHEEKKTLSDSFTFATPAPTSSNGGGKAKSRLSTLQSALTPVLKCLNIGNKCPPRRSAGGSETPVYWLADEYLPEMTLLDDTCDSTMHLTRNDSALPDSAPATPVTARLPTLQPPRFGFSTNLKLNSENNNSEVQPPKLSKHIMTTAGTENNAKTADPSESKCAPESLLFDKYFPEITLLDVTHDSELGEQISPMDVKQDIPELSGHIVAEPSGSDTIQSEDRSVGENMVKSTLETTQDVTMGSVLENNRSSSELSGQSMVKLQTSAEDTLGSQPANITRDISSTSGMSAPCPQVSTSDIECNISSKTVTSELHVEPVESSDTVEANNEDLHSSHDTKLTSKVVQLNSTTDVSVNGTFDVQPSDLSASTSLNTTTPMSCPQNNTIDLPPSNACSPKVGIETTDQTTSVTTETSLVTDQNGSAVKQSGPCDEQNTTFDRHSLQKSSGSTIIVEAAAATTFHAQNNTFDCKPPSKQNGTITLSETSSSDSHQSTMEKPPSPKVCNLTTSLKDSNSEVHPNEASQDNGTAAPTDENGEMAGSPETTCEANAVVEDAPGAGRCEPKAHSPSNLPVTEGLSDTLNQRSTDSENNNNTNTFNLDDTLDLRADCLVTSTPMTKNFNFATLPEESKTIGAQKKLYGDGPSQPADQALSDIPPNLVCDRKTFFRPPIVKTLCPPSKATSQLLRPKPGSALPGHVEPRMSCLPMKRQRTQVDTLKNAAASDAPQGTTGISSSYNLRPLTTGSKLPSSGLRRPQLSSIPSGIQRATPGLRPPSAKSNTQASSSTDKLCGPTAANPVTKTLQAKKHPLTRGEALPLSKRKKMDVPSSGAEASTSACNINKAKTLKQPAASQRAKTQRDDAAVSTSTAEAPVSCDATSKARSLKPPAASQRAVPAKTQRDDAVVPASSAAASTACDAASRARVQKPPVSSHRALLAKPQGHACAKCGELEEQLKEKSEEIRRLKEELQKYSKQEEEC</sequence>
<feature type="compositionally biased region" description="Polar residues" evidence="2">
    <location>
        <begin position="629"/>
        <end position="651"/>
    </location>
</feature>
<feature type="region of interest" description="Disordered" evidence="2">
    <location>
        <begin position="618"/>
        <end position="660"/>
    </location>
</feature>
<dbReference type="GeneID" id="103373885"/>
<feature type="region of interest" description="Disordered" evidence="2">
    <location>
        <begin position="156"/>
        <end position="177"/>
    </location>
</feature>
<feature type="compositionally biased region" description="Low complexity" evidence="2">
    <location>
        <begin position="541"/>
        <end position="555"/>
    </location>
</feature>
<proteinExistence type="predicted"/>
<dbReference type="AlphaFoldDB" id="A0A9Y4NRI6"/>
<feature type="region of interest" description="Disordered" evidence="2">
    <location>
        <begin position="481"/>
        <end position="508"/>
    </location>
</feature>
<feature type="compositionally biased region" description="Polar residues" evidence="2">
    <location>
        <begin position="837"/>
        <end position="848"/>
    </location>
</feature>
<gene>
    <name evidence="4" type="primary">LOC103373885</name>
</gene>
<feature type="region of interest" description="Disordered" evidence="2">
    <location>
        <begin position="330"/>
        <end position="359"/>
    </location>
</feature>
<feature type="compositionally biased region" description="Low complexity" evidence="2">
    <location>
        <begin position="964"/>
        <end position="982"/>
    </location>
</feature>
<feature type="region of interest" description="Disordered" evidence="2">
    <location>
        <begin position="375"/>
        <end position="399"/>
    </location>
</feature>
<feature type="region of interest" description="Disordered" evidence="2">
    <location>
        <begin position="777"/>
        <end position="998"/>
    </location>
</feature>
<feature type="coiled-coil region" evidence="1">
    <location>
        <begin position="1007"/>
        <end position="1037"/>
    </location>
</feature>
<keyword evidence="3" id="KW-1185">Reference proteome</keyword>
<evidence type="ECO:0000313" key="3">
    <source>
        <dbReference type="Proteomes" id="UP000694891"/>
    </source>
</evidence>
<feature type="region of interest" description="Disordered" evidence="2">
    <location>
        <begin position="527"/>
        <end position="604"/>
    </location>
</feature>
<feature type="compositionally biased region" description="Polar residues" evidence="2">
    <location>
        <begin position="527"/>
        <end position="540"/>
    </location>
</feature>
<feature type="compositionally biased region" description="Polar residues" evidence="2">
    <location>
        <begin position="787"/>
        <end position="809"/>
    </location>
</feature>
<feature type="region of interest" description="Disordered" evidence="2">
    <location>
        <begin position="742"/>
        <end position="761"/>
    </location>
</feature>
<dbReference type="Proteomes" id="UP000694891">
    <property type="component" value="Unplaced"/>
</dbReference>